<gene>
    <name evidence="1" type="ORF">C1H46_029519</name>
</gene>
<dbReference type="EMBL" id="VIEB01000615">
    <property type="protein sequence ID" value="TQD84906.1"/>
    <property type="molecule type" value="Genomic_DNA"/>
</dbReference>
<reference evidence="1 2" key="1">
    <citation type="journal article" date="2019" name="G3 (Bethesda)">
        <title>Sequencing of a Wild Apple (Malus baccata) Genome Unravels the Differences Between Cultivated and Wild Apple Species Regarding Disease Resistance and Cold Tolerance.</title>
        <authorList>
            <person name="Chen X."/>
        </authorList>
    </citation>
    <scope>NUCLEOTIDE SEQUENCE [LARGE SCALE GENOMIC DNA]</scope>
    <source>
        <strain evidence="2">cv. Shandingzi</strain>
        <tissue evidence="1">Leaves</tissue>
    </source>
</reference>
<name>A0A540LEK1_MALBA</name>
<comment type="caution">
    <text evidence="1">The sequence shown here is derived from an EMBL/GenBank/DDBJ whole genome shotgun (WGS) entry which is preliminary data.</text>
</comment>
<dbReference type="Proteomes" id="UP000315295">
    <property type="component" value="Unassembled WGS sequence"/>
</dbReference>
<organism evidence="1 2">
    <name type="scientific">Malus baccata</name>
    <name type="common">Siberian crab apple</name>
    <name type="synonym">Pyrus baccata</name>
    <dbReference type="NCBI Taxonomy" id="106549"/>
    <lineage>
        <taxon>Eukaryota</taxon>
        <taxon>Viridiplantae</taxon>
        <taxon>Streptophyta</taxon>
        <taxon>Embryophyta</taxon>
        <taxon>Tracheophyta</taxon>
        <taxon>Spermatophyta</taxon>
        <taxon>Magnoliopsida</taxon>
        <taxon>eudicotyledons</taxon>
        <taxon>Gunneridae</taxon>
        <taxon>Pentapetalae</taxon>
        <taxon>rosids</taxon>
        <taxon>fabids</taxon>
        <taxon>Rosales</taxon>
        <taxon>Rosaceae</taxon>
        <taxon>Amygdaloideae</taxon>
        <taxon>Maleae</taxon>
        <taxon>Malus</taxon>
    </lineage>
</organism>
<evidence type="ECO:0000313" key="2">
    <source>
        <dbReference type="Proteomes" id="UP000315295"/>
    </source>
</evidence>
<proteinExistence type="predicted"/>
<sequence>MLFPRDPSLKHYGNVIDQEQVSSGIDLESSEFKWTFKKNVVQSEEHHWKLKVFQQIVETFLKQKEGAGRISFILRRCTRLRLQCSARGSFFFCCGV</sequence>
<keyword evidence="2" id="KW-1185">Reference proteome</keyword>
<dbReference type="AlphaFoldDB" id="A0A540LEK1"/>
<accession>A0A540LEK1</accession>
<protein>
    <submittedName>
        <fullName evidence="1">Uncharacterized protein</fullName>
    </submittedName>
</protein>
<evidence type="ECO:0000313" key="1">
    <source>
        <dbReference type="EMBL" id="TQD84906.1"/>
    </source>
</evidence>